<keyword evidence="4" id="KW-1185">Reference proteome</keyword>
<accession>A0ABV2S985</accession>
<proteinExistence type="inferred from homology"/>
<dbReference type="EMBL" id="JBEPTQ010000002">
    <property type="protein sequence ID" value="MET4725761.1"/>
    <property type="molecule type" value="Genomic_DNA"/>
</dbReference>
<dbReference type="InterPro" id="IPR051083">
    <property type="entry name" value="GrpII_Intron_Splice-Mob/Def"/>
</dbReference>
<comment type="caution">
    <text evidence="3">The sequence shown here is derived from an EMBL/GenBank/DDBJ whole genome shotgun (WGS) entry which is preliminary data.</text>
</comment>
<dbReference type="GO" id="GO:0003964">
    <property type="term" value="F:RNA-directed DNA polymerase activity"/>
    <property type="evidence" value="ECO:0007669"/>
    <property type="project" value="UniProtKB-KW"/>
</dbReference>
<comment type="similarity">
    <text evidence="1">Belongs to the bacterial reverse transcriptase family.</text>
</comment>
<dbReference type="SUPFAM" id="SSF56672">
    <property type="entry name" value="DNA/RNA polymerases"/>
    <property type="match status" value="1"/>
</dbReference>
<sequence>MHDTEKSDSGIVAEKPTNKAGLLAAEWAEPRPGTKGNAEQQRMHRTQGRARMTQSLDRVRTAARLRKKDRFTALFHHINVDTLRAAFFALRRKAAPGVDGMTWEDYEEDLEPRLADLHKRVQRGAYRPQPSRRTYIPKADGKQRPLAIAALEDKIVQGANRHRAQRHLRRRLLWLFLRFRPGRGPHDALDALCTAIETRNVNWIIDADIQNFFGAVSQPWLVRFLEHRIGDKRIIRLIQKWLKAGVFSKTAS</sequence>
<dbReference type="PANTHER" id="PTHR34047">
    <property type="entry name" value="NUCLEAR INTRON MATURASE 1, MITOCHONDRIAL-RELATED"/>
    <property type="match status" value="1"/>
</dbReference>
<keyword evidence="3" id="KW-0695">RNA-directed DNA polymerase</keyword>
<evidence type="ECO:0000256" key="1">
    <source>
        <dbReference type="ARBA" id="ARBA00034120"/>
    </source>
</evidence>
<evidence type="ECO:0000313" key="4">
    <source>
        <dbReference type="Proteomes" id="UP001549291"/>
    </source>
</evidence>
<organism evidence="3 4">
    <name type="scientific">Bradyrhizobium japonicum</name>
    <dbReference type="NCBI Taxonomy" id="375"/>
    <lineage>
        <taxon>Bacteria</taxon>
        <taxon>Pseudomonadati</taxon>
        <taxon>Pseudomonadota</taxon>
        <taxon>Alphaproteobacteria</taxon>
        <taxon>Hyphomicrobiales</taxon>
        <taxon>Nitrobacteraceae</taxon>
        <taxon>Bradyrhizobium</taxon>
    </lineage>
</organism>
<keyword evidence="3" id="KW-0548">Nucleotidyltransferase</keyword>
<gene>
    <name evidence="3" type="ORF">ABIF63_009867</name>
</gene>
<dbReference type="CDD" id="cd01651">
    <property type="entry name" value="RT_G2_intron"/>
    <property type="match status" value="1"/>
</dbReference>
<dbReference type="PANTHER" id="PTHR34047:SF8">
    <property type="entry name" value="PROTEIN YKFC"/>
    <property type="match status" value="1"/>
</dbReference>
<keyword evidence="3" id="KW-0808">Transferase</keyword>
<protein>
    <submittedName>
        <fullName evidence="3">Retron-type reverse transcriptase</fullName>
    </submittedName>
</protein>
<evidence type="ECO:0000313" key="3">
    <source>
        <dbReference type="EMBL" id="MET4725761.1"/>
    </source>
</evidence>
<feature type="region of interest" description="Disordered" evidence="2">
    <location>
        <begin position="30"/>
        <end position="55"/>
    </location>
</feature>
<reference evidence="3 4" key="1">
    <citation type="submission" date="2024-06" db="EMBL/GenBank/DDBJ databases">
        <title>Genomic Encyclopedia of Type Strains, Phase V (KMG-V): Genome sequencing to study the core and pangenomes of soil and plant-associated prokaryotes.</title>
        <authorList>
            <person name="Whitman W."/>
        </authorList>
    </citation>
    <scope>NUCLEOTIDE SEQUENCE [LARGE SCALE GENOMIC DNA]</scope>
    <source>
        <strain evidence="3 4">USDA 160</strain>
    </source>
</reference>
<name>A0ABV2S985_BRAJP</name>
<evidence type="ECO:0000256" key="2">
    <source>
        <dbReference type="SAM" id="MobiDB-lite"/>
    </source>
</evidence>
<dbReference type="InterPro" id="IPR043502">
    <property type="entry name" value="DNA/RNA_pol_sf"/>
</dbReference>
<dbReference type="Proteomes" id="UP001549291">
    <property type="component" value="Unassembled WGS sequence"/>
</dbReference>